<keyword evidence="3" id="KW-1185">Reference proteome</keyword>
<reference evidence="3" key="2">
    <citation type="submission" date="2015-01" db="EMBL/GenBank/DDBJ databases">
        <title>Evolutionary Origins and Diversification of the Mycorrhizal Mutualists.</title>
        <authorList>
            <consortium name="DOE Joint Genome Institute"/>
            <consortium name="Mycorrhizal Genomics Consortium"/>
            <person name="Kohler A."/>
            <person name="Kuo A."/>
            <person name="Nagy L.G."/>
            <person name="Floudas D."/>
            <person name="Copeland A."/>
            <person name="Barry K.W."/>
            <person name="Cichocki N."/>
            <person name="Veneault-Fourrey C."/>
            <person name="LaButti K."/>
            <person name="Lindquist E.A."/>
            <person name="Lipzen A."/>
            <person name="Lundell T."/>
            <person name="Morin E."/>
            <person name="Murat C."/>
            <person name="Riley R."/>
            <person name="Ohm R."/>
            <person name="Sun H."/>
            <person name="Tunlid A."/>
            <person name="Henrissat B."/>
            <person name="Grigoriev I.V."/>
            <person name="Hibbett D.S."/>
            <person name="Martin F."/>
        </authorList>
    </citation>
    <scope>NUCLEOTIDE SEQUENCE [LARGE SCALE GENOMIC DNA]</scope>
    <source>
        <strain evidence="3">MUT 4182</strain>
    </source>
</reference>
<protein>
    <submittedName>
        <fullName evidence="2">Uncharacterized protein</fullName>
    </submittedName>
</protein>
<dbReference type="EMBL" id="KN822995">
    <property type="protein sequence ID" value="KIO28333.1"/>
    <property type="molecule type" value="Genomic_DNA"/>
</dbReference>
<feature type="compositionally biased region" description="Basic residues" evidence="1">
    <location>
        <begin position="92"/>
        <end position="103"/>
    </location>
</feature>
<dbReference type="STRING" id="1051891.A0A0C3L3Q7"/>
<dbReference type="HOGENOM" id="CLU_850443_0_0_1"/>
<sequence>MTANHWDKQQQSPIISLTNDGDEGSAKAIFAKRKKERGVNATARPTDQRTDLGPLAAVQFTGILDDEPVSVSPKPPIQLAPEPTSDEERAERKRIKRDKRAARRMKDAPNDDQQPDLARLSTIEVDEEGNGEGQNAQDEARKRRKKEKKKVRQAAEATTGRLAAADDQEQDMGIQEGRDGQDVDMQNAPEDHRPKKRRKVTFLDEELKNQDASGDDGDDEQMEEEQSQQLEQDPQESESGFLPTFPRPRKPRAPSASVLYRQGLDKALAQAEIVESSITLRLKPLEVDGLDETDVDEFGLSQRMRKRLGELDITELFAGNLPSCSLD</sequence>
<name>A0A0C3L3Q7_9AGAM</name>
<gene>
    <name evidence="2" type="ORF">M407DRAFT_22398</name>
</gene>
<organism evidence="2 3">
    <name type="scientific">Tulasnella calospora MUT 4182</name>
    <dbReference type="NCBI Taxonomy" id="1051891"/>
    <lineage>
        <taxon>Eukaryota</taxon>
        <taxon>Fungi</taxon>
        <taxon>Dikarya</taxon>
        <taxon>Basidiomycota</taxon>
        <taxon>Agaricomycotina</taxon>
        <taxon>Agaricomycetes</taxon>
        <taxon>Cantharellales</taxon>
        <taxon>Tulasnellaceae</taxon>
        <taxon>Tulasnella</taxon>
    </lineage>
</organism>
<feature type="region of interest" description="Disordered" evidence="1">
    <location>
        <begin position="1"/>
        <end position="258"/>
    </location>
</feature>
<evidence type="ECO:0000313" key="2">
    <source>
        <dbReference type="EMBL" id="KIO28333.1"/>
    </source>
</evidence>
<evidence type="ECO:0000256" key="1">
    <source>
        <dbReference type="SAM" id="MobiDB-lite"/>
    </source>
</evidence>
<dbReference type="OrthoDB" id="10552018at2759"/>
<evidence type="ECO:0000313" key="3">
    <source>
        <dbReference type="Proteomes" id="UP000054248"/>
    </source>
</evidence>
<proteinExistence type="predicted"/>
<feature type="compositionally biased region" description="Low complexity" evidence="1">
    <location>
        <begin position="154"/>
        <end position="165"/>
    </location>
</feature>
<accession>A0A0C3L3Q7</accession>
<dbReference type="Proteomes" id="UP000054248">
    <property type="component" value="Unassembled WGS sequence"/>
</dbReference>
<feature type="compositionally biased region" description="Acidic residues" evidence="1">
    <location>
        <begin position="213"/>
        <end position="226"/>
    </location>
</feature>
<feature type="compositionally biased region" description="Basic residues" evidence="1">
    <location>
        <begin position="142"/>
        <end position="152"/>
    </location>
</feature>
<feature type="compositionally biased region" description="Polar residues" evidence="1">
    <location>
        <begin position="9"/>
        <end position="19"/>
    </location>
</feature>
<reference evidence="2 3" key="1">
    <citation type="submission" date="2014-04" db="EMBL/GenBank/DDBJ databases">
        <authorList>
            <consortium name="DOE Joint Genome Institute"/>
            <person name="Kuo A."/>
            <person name="Girlanda M."/>
            <person name="Perotto S."/>
            <person name="Kohler A."/>
            <person name="Nagy L.G."/>
            <person name="Floudas D."/>
            <person name="Copeland A."/>
            <person name="Barry K.W."/>
            <person name="Cichocki N."/>
            <person name="Veneault-Fourrey C."/>
            <person name="LaButti K."/>
            <person name="Lindquist E.A."/>
            <person name="Lipzen A."/>
            <person name="Lundell T."/>
            <person name="Morin E."/>
            <person name="Murat C."/>
            <person name="Sun H."/>
            <person name="Tunlid A."/>
            <person name="Henrissat B."/>
            <person name="Grigoriev I.V."/>
            <person name="Hibbett D.S."/>
            <person name="Martin F."/>
            <person name="Nordberg H.P."/>
            <person name="Cantor M.N."/>
            <person name="Hua S.X."/>
        </authorList>
    </citation>
    <scope>NUCLEOTIDE SEQUENCE [LARGE SCALE GENOMIC DNA]</scope>
    <source>
        <strain evidence="2 3">MUT 4182</strain>
    </source>
</reference>
<dbReference type="AlphaFoldDB" id="A0A0C3L3Q7"/>